<protein>
    <submittedName>
        <fullName evidence="3">DUF427 domain-containing protein</fullName>
    </submittedName>
</protein>
<dbReference type="Pfam" id="PF04248">
    <property type="entry name" value="NTP_transf_9"/>
    <property type="match status" value="1"/>
</dbReference>
<feature type="region of interest" description="Disordered" evidence="1">
    <location>
        <begin position="249"/>
        <end position="268"/>
    </location>
</feature>
<accession>A0ABP7DZ65</accession>
<comment type="caution">
    <text evidence="3">The sequence shown here is derived from an EMBL/GenBank/DDBJ whole genome shotgun (WGS) entry which is preliminary data.</text>
</comment>
<dbReference type="EMBL" id="BAABDC010000004">
    <property type="protein sequence ID" value="GAA3711163.1"/>
    <property type="molecule type" value="Genomic_DNA"/>
</dbReference>
<dbReference type="PANTHER" id="PTHR34310:SF9">
    <property type="entry name" value="BLR5716 PROTEIN"/>
    <property type="match status" value="1"/>
</dbReference>
<dbReference type="InterPro" id="IPR038694">
    <property type="entry name" value="DUF427_sf"/>
</dbReference>
<evidence type="ECO:0000256" key="1">
    <source>
        <dbReference type="SAM" id="MobiDB-lite"/>
    </source>
</evidence>
<keyword evidence="4" id="KW-1185">Reference proteome</keyword>
<dbReference type="Gene3D" id="2.170.150.40">
    <property type="entry name" value="Domain of unknown function (DUF427)"/>
    <property type="match status" value="1"/>
</dbReference>
<gene>
    <name evidence="3" type="ORF">GCM10022399_29960</name>
</gene>
<organism evidence="3 4">
    <name type="scientific">Terrabacter ginsenosidimutans</name>
    <dbReference type="NCBI Taxonomy" id="490575"/>
    <lineage>
        <taxon>Bacteria</taxon>
        <taxon>Bacillati</taxon>
        <taxon>Actinomycetota</taxon>
        <taxon>Actinomycetes</taxon>
        <taxon>Micrococcales</taxon>
        <taxon>Intrasporangiaceae</taxon>
        <taxon>Terrabacter</taxon>
    </lineage>
</organism>
<reference evidence="4" key="1">
    <citation type="journal article" date="2019" name="Int. J. Syst. Evol. Microbiol.">
        <title>The Global Catalogue of Microorganisms (GCM) 10K type strain sequencing project: providing services to taxonomists for standard genome sequencing and annotation.</title>
        <authorList>
            <consortium name="The Broad Institute Genomics Platform"/>
            <consortium name="The Broad Institute Genome Sequencing Center for Infectious Disease"/>
            <person name="Wu L."/>
            <person name="Ma J."/>
        </authorList>
    </citation>
    <scope>NUCLEOTIDE SEQUENCE [LARGE SCALE GENOMIC DNA]</scope>
    <source>
        <strain evidence="4">JCM 17125</strain>
    </source>
</reference>
<dbReference type="RefSeq" id="WP_344948081.1">
    <property type="nucleotide sequence ID" value="NZ_BAABDC010000004.1"/>
</dbReference>
<dbReference type="InterPro" id="IPR007361">
    <property type="entry name" value="DUF427"/>
</dbReference>
<evidence type="ECO:0000313" key="3">
    <source>
        <dbReference type="EMBL" id="GAA3711163.1"/>
    </source>
</evidence>
<dbReference type="PANTHER" id="PTHR34310">
    <property type="entry name" value="DUF427 DOMAIN PROTEIN (AFU_ORTHOLOGUE AFUA_3G02220)"/>
    <property type="match status" value="1"/>
</dbReference>
<dbReference type="Proteomes" id="UP001501468">
    <property type="component" value="Unassembled WGS sequence"/>
</dbReference>
<evidence type="ECO:0000313" key="4">
    <source>
        <dbReference type="Proteomes" id="UP001501468"/>
    </source>
</evidence>
<evidence type="ECO:0000259" key="2">
    <source>
        <dbReference type="Pfam" id="PF04248"/>
    </source>
</evidence>
<proteinExistence type="predicted"/>
<sequence length="268" mass="30177">MAIDLGQQWFRDLAELRHTTTPKRIRALLDGRTVLDTRDAMLVYEPHRVVPWYAVPPGDLQLDLSEHDPSPVPELRGPVLPPQHNEWHTVPGRSLHLGDRGEVAFRPDAPELGGRVVVHWEPFEWLEEDEPVMGHPHDPFKRIDVLRSSRHVRVEVGGVTVAESTRPSMLVETSLPVRWYLPREDVRMDLLSPSAHHTVCAYKGVASYLSADGAADVAWFYPDPLHDALPVKDMVCFWRPAEVLVDGVSVDTSMPGDPRATDGPTRTR</sequence>
<feature type="domain" description="DUF427" evidence="2">
    <location>
        <begin position="152"/>
        <end position="239"/>
    </location>
</feature>
<name>A0ABP7DZ65_9MICO</name>